<dbReference type="EMBL" id="LFYR01000569">
    <property type="protein sequence ID" value="KMZ73574.1"/>
    <property type="molecule type" value="Genomic_DNA"/>
</dbReference>
<evidence type="ECO:0000313" key="3">
    <source>
        <dbReference type="Proteomes" id="UP000036987"/>
    </source>
</evidence>
<dbReference type="OrthoDB" id="1922820at2759"/>
<accession>A0A0K9PXA8</accession>
<evidence type="ECO:0000259" key="1">
    <source>
        <dbReference type="PROSITE" id="PS50181"/>
    </source>
</evidence>
<dbReference type="PANTHER" id="PTHR47719:SF2">
    <property type="entry name" value="SKP1-INTERACTING PARTNER 15"/>
    <property type="match status" value="1"/>
</dbReference>
<gene>
    <name evidence="2" type="ORF">ZOSMA_146G00500</name>
</gene>
<evidence type="ECO:0000313" key="2">
    <source>
        <dbReference type="EMBL" id="KMZ73574.1"/>
    </source>
</evidence>
<dbReference type="SUPFAM" id="SSF50965">
    <property type="entry name" value="Galactose oxidase, central domain"/>
    <property type="match status" value="1"/>
</dbReference>
<dbReference type="PROSITE" id="PS50181">
    <property type="entry name" value="FBOX"/>
    <property type="match status" value="1"/>
</dbReference>
<feature type="domain" description="F-box" evidence="1">
    <location>
        <begin position="14"/>
        <end position="59"/>
    </location>
</feature>
<sequence length="389" mass="43488">MDEVDDGGSPFMSTTTILHLPEEILHHIFSKLSIRQMISSRSISKFFLHILSSPSFIALRPSLPLLALRHPRYHRYHSSPPDTTVVIAFDPCLDQWLRFPLTFLPFPYSSPITSTPSLLCIWADTDLTKQTKTLVLCNPLTRSYRLLPPLGSAWSRHGTVLAGPSGYVIVLSELAALLYSKNPVGREQWLKFSLNLPSKPRSPILIGDNTVYAICDIGSHWRSQWKLFFCRVSDLSRPLGWDRLERTQWENVLKRPRLIRGSGDDRILMIGGLRSAFAVDAPSSTVLILRLDLSSLEWDEAGRMPLEMYESFGLGAIGGCNKMKVFGGDGMVWFAGKKATGKMAMWKEEKGEVVGKGNGGVWRWVENISGYGDGICRGFTFNASLTAIP</sequence>
<dbReference type="PANTHER" id="PTHR47719">
    <property type="entry name" value="SKP1-INTERACTING PARTNER 15"/>
    <property type="match status" value="1"/>
</dbReference>
<dbReference type="SUPFAM" id="SSF81383">
    <property type="entry name" value="F-box domain"/>
    <property type="match status" value="1"/>
</dbReference>
<proteinExistence type="predicted"/>
<dbReference type="AlphaFoldDB" id="A0A0K9PXA8"/>
<name>A0A0K9PXA8_ZOSMR</name>
<organism evidence="2 3">
    <name type="scientific">Zostera marina</name>
    <name type="common">Eelgrass</name>
    <dbReference type="NCBI Taxonomy" id="29655"/>
    <lineage>
        <taxon>Eukaryota</taxon>
        <taxon>Viridiplantae</taxon>
        <taxon>Streptophyta</taxon>
        <taxon>Embryophyta</taxon>
        <taxon>Tracheophyta</taxon>
        <taxon>Spermatophyta</taxon>
        <taxon>Magnoliopsida</taxon>
        <taxon>Liliopsida</taxon>
        <taxon>Zosteraceae</taxon>
        <taxon>Zostera</taxon>
    </lineage>
</organism>
<dbReference type="Gene3D" id="1.20.1280.50">
    <property type="match status" value="1"/>
</dbReference>
<dbReference type="InterPro" id="IPR011043">
    <property type="entry name" value="Gal_Oxase/kelch_b-propeller"/>
</dbReference>
<dbReference type="Pfam" id="PF00646">
    <property type="entry name" value="F-box"/>
    <property type="match status" value="1"/>
</dbReference>
<protein>
    <submittedName>
        <fullName evidence="2">F-box family protein</fullName>
    </submittedName>
</protein>
<dbReference type="InterPro" id="IPR001810">
    <property type="entry name" value="F-box_dom"/>
</dbReference>
<dbReference type="OMA" id="GNAMPTA"/>
<dbReference type="CDD" id="cd09917">
    <property type="entry name" value="F-box_SF"/>
    <property type="match status" value="1"/>
</dbReference>
<keyword evidence="3" id="KW-1185">Reference proteome</keyword>
<dbReference type="Proteomes" id="UP000036987">
    <property type="component" value="Unassembled WGS sequence"/>
</dbReference>
<dbReference type="InterPro" id="IPR036047">
    <property type="entry name" value="F-box-like_dom_sf"/>
</dbReference>
<comment type="caution">
    <text evidence="2">The sequence shown here is derived from an EMBL/GenBank/DDBJ whole genome shotgun (WGS) entry which is preliminary data.</text>
</comment>
<reference evidence="3" key="1">
    <citation type="journal article" date="2016" name="Nature">
        <title>The genome of the seagrass Zostera marina reveals angiosperm adaptation to the sea.</title>
        <authorList>
            <person name="Olsen J.L."/>
            <person name="Rouze P."/>
            <person name="Verhelst B."/>
            <person name="Lin Y.-C."/>
            <person name="Bayer T."/>
            <person name="Collen J."/>
            <person name="Dattolo E."/>
            <person name="De Paoli E."/>
            <person name="Dittami S."/>
            <person name="Maumus F."/>
            <person name="Michel G."/>
            <person name="Kersting A."/>
            <person name="Lauritano C."/>
            <person name="Lohaus R."/>
            <person name="Toepel M."/>
            <person name="Tonon T."/>
            <person name="Vanneste K."/>
            <person name="Amirebrahimi M."/>
            <person name="Brakel J."/>
            <person name="Bostroem C."/>
            <person name="Chovatia M."/>
            <person name="Grimwood J."/>
            <person name="Jenkins J.W."/>
            <person name="Jueterbock A."/>
            <person name="Mraz A."/>
            <person name="Stam W.T."/>
            <person name="Tice H."/>
            <person name="Bornberg-Bauer E."/>
            <person name="Green P.J."/>
            <person name="Pearson G.A."/>
            <person name="Procaccini G."/>
            <person name="Duarte C.M."/>
            <person name="Schmutz J."/>
            <person name="Reusch T.B.H."/>
            <person name="Van de Peer Y."/>
        </authorList>
    </citation>
    <scope>NUCLEOTIDE SEQUENCE [LARGE SCALE GENOMIC DNA]</scope>
    <source>
        <strain evidence="3">cv. Finnish</strain>
    </source>
</reference>
<dbReference type="SMART" id="SM00256">
    <property type="entry name" value="FBOX"/>
    <property type="match status" value="1"/>
</dbReference>